<organism evidence="1 2">
    <name type="scientific">Handelsmanbacteria sp. (strain RIFCSPLOWO2_12_FULL_64_10)</name>
    <dbReference type="NCBI Taxonomy" id="1817868"/>
    <lineage>
        <taxon>Bacteria</taxon>
        <taxon>Candidatus Handelsmaniibacteriota</taxon>
    </lineage>
</organism>
<dbReference type="AlphaFoldDB" id="A0A1F6CCN0"/>
<dbReference type="SUPFAM" id="SSF51197">
    <property type="entry name" value="Clavaminate synthase-like"/>
    <property type="match status" value="1"/>
</dbReference>
<dbReference type="Pfam" id="PF05721">
    <property type="entry name" value="PhyH"/>
    <property type="match status" value="1"/>
</dbReference>
<dbReference type="InterPro" id="IPR008775">
    <property type="entry name" value="Phytyl_CoA_dOase-like"/>
</dbReference>
<keyword evidence="1" id="KW-0223">Dioxygenase</keyword>
<dbReference type="GO" id="GO:0016706">
    <property type="term" value="F:2-oxoglutarate-dependent dioxygenase activity"/>
    <property type="evidence" value="ECO:0007669"/>
    <property type="project" value="UniProtKB-ARBA"/>
</dbReference>
<comment type="caution">
    <text evidence="1">The sequence shown here is derived from an EMBL/GenBank/DDBJ whole genome shotgun (WGS) entry which is preliminary data.</text>
</comment>
<dbReference type="PANTHER" id="PTHR40128:SF1">
    <property type="entry name" value="PHYTANOYL-COA HYDROXYLASE"/>
    <property type="match status" value="1"/>
</dbReference>
<dbReference type="Proteomes" id="UP000178606">
    <property type="component" value="Unassembled WGS sequence"/>
</dbReference>
<proteinExistence type="predicted"/>
<accession>A0A1F6CCN0</accession>
<dbReference type="PANTHER" id="PTHR40128">
    <property type="entry name" value="EXPRESSED PROTEIN"/>
    <property type="match status" value="1"/>
</dbReference>
<evidence type="ECO:0000313" key="1">
    <source>
        <dbReference type="EMBL" id="OGG46751.1"/>
    </source>
</evidence>
<sequence length="295" mass="33193">MTVKMGQRELELGGKYLGHLREANDLLHDPAALRARMEEDGYLLIRGAQEVERVRAARRVVLENLDANGQLDRGYPLMEGVAKEGARGQFLGGRKEITRRPEFLALVESPQIMGFFEHFLGGPALTYDYKWLRAIGPGSNSGAHYDIVYMGRGTQDVYTTWTPLGDVPLEMGPLVALVGSHRFERMRETYGKMDVDRDHVTGSFSNDPAEVMDRHGGQWQTSAFKAGDVLIFGMFTMHGSLNNVSNRFRLSTDTRYQLASEPVDERWIGEDPIAHYAWTKGETVPMEVVRAKWGV</sequence>
<dbReference type="Gene3D" id="2.60.120.620">
    <property type="entry name" value="q2cbj1_9rhob like domain"/>
    <property type="match status" value="1"/>
</dbReference>
<protein>
    <submittedName>
        <fullName evidence="1">Phytanoyl-CoA dioxygenase</fullName>
    </submittedName>
</protein>
<name>A0A1F6CCN0_HANXR</name>
<reference evidence="1 2" key="1">
    <citation type="journal article" date="2016" name="Nat. Commun.">
        <title>Thousands of microbial genomes shed light on interconnected biogeochemical processes in an aquifer system.</title>
        <authorList>
            <person name="Anantharaman K."/>
            <person name="Brown C.T."/>
            <person name="Hug L.A."/>
            <person name="Sharon I."/>
            <person name="Castelle C.J."/>
            <person name="Probst A.J."/>
            <person name="Thomas B.C."/>
            <person name="Singh A."/>
            <person name="Wilkins M.J."/>
            <person name="Karaoz U."/>
            <person name="Brodie E.L."/>
            <person name="Williams K.H."/>
            <person name="Hubbard S.S."/>
            <person name="Banfield J.F."/>
        </authorList>
    </citation>
    <scope>NUCLEOTIDE SEQUENCE [LARGE SCALE GENOMIC DNA]</scope>
    <source>
        <strain evidence="2">RIFCSPLOWO2_12_FULL_64_10</strain>
    </source>
</reference>
<keyword evidence="1" id="KW-0560">Oxidoreductase</keyword>
<gene>
    <name evidence="1" type="ORF">A3F84_18195</name>
</gene>
<dbReference type="EMBL" id="MFKF01000286">
    <property type="protein sequence ID" value="OGG46751.1"/>
    <property type="molecule type" value="Genomic_DNA"/>
</dbReference>
<evidence type="ECO:0000313" key="2">
    <source>
        <dbReference type="Proteomes" id="UP000178606"/>
    </source>
</evidence>